<dbReference type="SUPFAM" id="SSF88659">
    <property type="entry name" value="Sigma3 and sigma4 domains of RNA polymerase sigma factors"/>
    <property type="match status" value="1"/>
</dbReference>
<dbReference type="InterPro" id="IPR039425">
    <property type="entry name" value="RNA_pol_sigma-70-like"/>
</dbReference>
<evidence type="ECO:0000256" key="5">
    <source>
        <dbReference type="ARBA" id="ARBA00023163"/>
    </source>
</evidence>
<dbReference type="GO" id="GO:0006352">
    <property type="term" value="P:DNA-templated transcription initiation"/>
    <property type="evidence" value="ECO:0007669"/>
    <property type="project" value="InterPro"/>
</dbReference>
<evidence type="ECO:0000256" key="6">
    <source>
        <dbReference type="SAM" id="MobiDB-lite"/>
    </source>
</evidence>
<dbReference type="InterPro" id="IPR036388">
    <property type="entry name" value="WH-like_DNA-bd_sf"/>
</dbReference>
<dbReference type="Gene3D" id="1.10.10.10">
    <property type="entry name" value="Winged helix-like DNA-binding domain superfamily/Winged helix DNA-binding domain"/>
    <property type="match status" value="1"/>
</dbReference>
<evidence type="ECO:0000256" key="2">
    <source>
        <dbReference type="ARBA" id="ARBA00023015"/>
    </source>
</evidence>
<dbReference type="InterPro" id="IPR007627">
    <property type="entry name" value="RNA_pol_sigma70_r2"/>
</dbReference>
<dbReference type="InterPro" id="IPR013249">
    <property type="entry name" value="RNA_pol_sigma70_r4_t2"/>
</dbReference>
<sequence length="191" mass="20771">MTSAVAIAVTVGSMEPDGPPRLLDPARLGDHVDRLYRAALALCGNRHDAEDLVQDTYARVLAKPRLLRRDDDLGYLLRVLRNTFLNRIRTAQRRPAPVELDPERHPGTRPGDPRDPEAALRISELLAAIGALPGDQRDAVIAIDVVGLSYREAARALQAKEATITTRLHRGRARLAGLLGAADPAPGASYR</sequence>
<keyword evidence="2" id="KW-0805">Transcription regulation</keyword>
<evidence type="ECO:0000256" key="3">
    <source>
        <dbReference type="ARBA" id="ARBA00023082"/>
    </source>
</evidence>
<feature type="domain" description="RNA polymerase sigma-70 region 2" evidence="7">
    <location>
        <begin position="30"/>
        <end position="94"/>
    </location>
</feature>
<feature type="domain" description="RNA polymerase sigma factor 70 region 4 type 2" evidence="8">
    <location>
        <begin position="124"/>
        <end position="175"/>
    </location>
</feature>
<proteinExistence type="inferred from homology"/>
<dbReference type="PANTHER" id="PTHR43133">
    <property type="entry name" value="RNA POLYMERASE ECF-TYPE SIGMA FACTO"/>
    <property type="match status" value="1"/>
</dbReference>
<evidence type="ECO:0000313" key="10">
    <source>
        <dbReference type="Proteomes" id="UP000321805"/>
    </source>
</evidence>
<dbReference type="Gene3D" id="1.10.1740.10">
    <property type="match status" value="1"/>
</dbReference>
<dbReference type="PANTHER" id="PTHR43133:SF8">
    <property type="entry name" value="RNA POLYMERASE SIGMA FACTOR HI_1459-RELATED"/>
    <property type="match status" value="1"/>
</dbReference>
<comment type="similarity">
    <text evidence="1">Belongs to the sigma-70 factor family. ECF subfamily.</text>
</comment>
<dbReference type="Pfam" id="PF08281">
    <property type="entry name" value="Sigma70_r4_2"/>
    <property type="match status" value="1"/>
</dbReference>
<dbReference type="EMBL" id="CP042430">
    <property type="protein sequence ID" value="QEC49050.1"/>
    <property type="molecule type" value="Genomic_DNA"/>
</dbReference>
<dbReference type="AlphaFoldDB" id="A0A5B8U7Q7"/>
<reference evidence="9 10" key="1">
    <citation type="journal article" date="2018" name="J. Microbiol.">
        <title>Baekduia soli gen. nov., sp. nov., a novel bacterium isolated from the soil of Baekdu Mountain and proposal of a novel family name, Baekduiaceae fam. nov.</title>
        <authorList>
            <person name="An D.S."/>
            <person name="Siddiqi M.Z."/>
            <person name="Kim K.H."/>
            <person name="Yu H.S."/>
            <person name="Im W.T."/>
        </authorList>
    </citation>
    <scope>NUCLEOTIDE SEQUENCE [LARGE SCALE GENOMIC DNA]</scope>
    <source>
        <strain evidence="9 10">BR7-21</strain>
    </source>
</reference>
<keyword evidence="3" id="KW-0731">Sigma factor</keyword>
<dbReference type="InterPro" id="IPR013325">
    <property type="entry name" value="RNA_pol_sigma_r2"/>
</dbReference>
<accession>A0A5B8U7Q7</accession>
<dbReference type="KEGG" id="bsol:FSW04_16700"/>
<dbReference type="GO" id="GO:0003677">
    <property type="term" value="F:DNA binding"/>
    <property type="evidence" value="ECO:0007669"/>
    <property type="project" value="UniProtKB-KW"/>
</dbReference>
<evidence type="ECO:0000256" key="4">
    <source>
        <dbReference type="ARBA" id="ARBA00023125"/>
    </source>
</evidence>
<feature type="compositionally biased region" description="Basic and acidic residues" evidence="6">
    <location>
        <begin position="101"/>
        <end position="116"/>
    </location>
</feature>
<dbReference type="InterPro" id="IPR014284">
    <property type="entry name" value="RNA_pol_sigma-70_dom"/>
</dbReference>
<evidence type="ECO:0000259" key="8">
    <source>
        <dbReference type="Pfam" id="PF08281"/>
    </source>
</evidence>
<evidence type="ECO:0000259" key="7">
    <source>
        <dbReference type="Pfam" id="PF04542"/>
    </source>
</evidence>
<protein>
    <submittedName>
        <fullName evidence="9">RNA polymerase sigma factor</fullName>
    </submittedName>
</protein>
<dbReference type="RefSeq" id="WP_146921271.1">
    <property type="nucleotide sequence ID" value="NZ_CP042430.1"/>
</dbReference>
<dbReference type="NCBIfam" id="TIGR02937">
    <property type="entry name" value="sigma70-ECF"/>
    <property type="match status" value="1"/>
</dbReference>
<dbReference type="Proteomes" id="UP000321805">
    <property type="component" value="Chromosome"/>
</dbReference>
<dbReference type="CDD" id="cd06171">
    <property type="entry name" value="Sigma70_r4"/>
    <property type="match status" value="1"/>
</dbReference>
<keyword evidence="4" id="KW-0238">DNA-binding</keyword>
<feature type="region of interest" description="Disordered" evidence="6">
    <location>
        <begin position="95"/>
        <end position="116"/>
    </location>
</feature>
<keyword evidence="5" id="KW-0804">Transcription</keyword>
<gene>
    <name evidence="9" type="ORF">FSW04_16700</name>
</gene>
<name>A0A5B8U7Q7_9ACTN</name>
<dbReference type="SUPFAM" id="SSF88946">
    <property type="entry name" value="Sigma2 domain of RNA polymerase sigma factors"/>
    <property type="match status" value="1"/>
</dbReference>
<evidence type="ECO:0000313" key="9">
    <source>
        <dbReference type="EMBL" id="QEC49050.1"/>
    </source>
</evidence>
<dbReference type="Pfam" id="PF04542">
    <property type="entry name" value="Sigma70_r2"/>
    <property type="match status" value="1"/>
</dbReference>
<keyword evidence="10" id="KW-1185">Reference proteome</keyword>
<organism evidence="9 10">
    <name type="scientific">Baekduia soli</name>
    <dbReference type="NCBI Taxonomy" id="496014"/>
    <lineage>
        <taxon>Bacteria</taxon>
        <taxon>Bacillati</taxon>
        <taxon>Actinomycetota</taxon>
        <taxon>Thermoleophilia</taxon>
        <taxon>Solirubrobacterales</taxon>
        <taxon>Baekduiaceae</taxon>
        <taxon>Baekduia</taxon>
    </lineage>
</organism>
<evidence type="ECO:0000256" key="1">
    <source>
        <dbReference type="ARBA" id="ARBA00010641"/>
    </source>
</evidence>
<dbReference type="OrthoDB" id="9803470at2"/>
<dbReference type="InterPro" id="IPR013324">
    <property type="entry name" value="RNA_pol_sigma_r3/r4-like"/>
</dbReference>
<dbReference type="GO" id="GO:0016987">
    <property type="term" value="F:sigma factor activity"/>
    <property type="evidence" value="ECO:0007669"/>
    <property type="project" value="UniProtKB-KW"/>
</dbReference>